<feature type="domain" description="Tf2-1-like SH3-like" evidence="1">
    <location>
        <begin position="14"/>
        <end position="76"/>
    </location>
</feature>
<gene>
    <name evidence="2" type="ORF">O181_065743</name>
</gene>
<evidence type="ECO:0000313" key="2">
    <source>
        <dbReference type="EMBL" id="MBW0526028.1"/>
    </source>
</evidence>
<protein>
    <recommendedName>
        <fullName evidence="1">Tf2-1-like SH3-like domain-containing protein</fullName>
    </recommendedName>
</protein>
<dbReference type="EMBL" id="AVOT02032286">
    <property type="protein sequence ID" value="MBW0526028.1"/>
    <property type="molecule type" value="Genomic_DNA"/>
</dbReference>
<organism evidence="2 3">
    <name type="scientific">Austropuccinia psidii MF-1</name>
    <dbReference type="NCBI Taxonomy" id="1389203"/>
    <lineage>
        <taxon>Eukaryota</taxon>
        <taxon>Fungi</taxon>
        <taxon>Dikarya</taxon>
        <taxon>Basidiomycota</taxon>
        <taxon>Pucciniomycotina</taxon>
        <taxon>Pucciniomycetes</taxon>
        <taxon>Pucciniales</taxon>
        <taxon>Sphaerophragmiaceae</taxon>
        <taxon>Austropuccinia</taxon>
    </lineage>
</organism>
<dbReference type="InterPro" id="IPR056924">
    <property type="entry name" value="SH3_Tf2-1"/>
</dbReference>
<dbReference type="Proteomes" id="UP000765509">
    <property type="component" value="Unassembled WGS sequence"/>
</dbReference>
<dbReference type="OrthoDB" id="3064439at2759"/>
<sequence>MGQITCHPRFQSGGDLVLVSTIHFNNIKGFRKPKDSFAGPFVIKALHGENSFKVELSEELSNKHPTFPVRLIKPYKSSDAEKLPLRNKAAQVIPLIESSGIKKIIKVLKEGKLGTNNVREYLVRYGDPTCEDEWLAEKNIPEATKLFRRLRHTRNQNITT</sequence>
<dbReference type="Pfam" id="PF24626">
    <property type="entry name" value="SH3_Tf2-1"/>
    <property type="match status" value="1"/>
</dbReference>
<evidence type="ECO:0000313" key="3">
    <source>
        <dbReference type="Proteomes" id="UP000765509"/>
    </source>
</evidence>
<name>A0A9Q3I2X2_9BASI</name>
<keyword evidence="3" id="KW-1185">Reference proteome</keyword>
<comment type="caution">
    <text evidence="2">The sequence shown here is derived from an EMBL/GenBank/DDBJ whole genome shotgun (WGS) entry which is preliminary data.</text>
</comment>
<evidence type="ECO:0000259" key="1">
    <source>
        <dbReference type="Pfam" id="PF24626"/>
    </source>
</evidence>
<accession>A0A9Q3I2X2</accession>
<proteinExistence type="predicted"/>
<dbReference type="AlphaFoldDB" id="A0A9Q3I2X2"/>
<reference evidence="2" key="1">
    <citation type="submission" date="2021-03" db="EMBL/GenBank/DDBJ databases">
        <title>Draft genome sequence of rust myrtle Austropuccinia psidii MF-1, a brazilian biotype.</title>
        <authorList>
            <person name="Quecine M.C."/>
            <person name="Pachon D.M.R."/>
            <person name="Bonatelli M.L."/>
            <person name="Correr F.H."/>
            <person name="Franceschini L.M."/>
            <person name="Leite T.F."/>
            <person name="Margarido G.R.A."/>
            <person name="Almeida C.A."/>
            <person name="Ferrarezi J.A."/>
            <person name="Labate C.A."/>
        </authorList>
    </citation>
    <scope>NUCLEOTIDE SEQUENCE</scope>
    <source>
        <strain evidence="2">MF-1</strain>
    </source>
</reference>